<gene>
    <name evidence="3" type="ORF">HYY65_10920</name>
</gene>
<accession>A0A932M1I4</accession>
<proteinExistence type="predicted"/>
<dbReference type="Pfam" id="PF03102">
    <property type="entry name" value="NeuB"/>
    <property type="match status" value="1"/>
</dbReference>
<dbReference type="InterPro" id="IPR013785">
    <property type="entry name" value="Aldolase_TIM"/>
</dbReference>
<dbReference type="GO" id="GO:0016051">
    <property type="term" value="P:carbohydrate biosynthetic process"/>
    <property type="evidence" value="ECO:0007669"/>
    <property type="project" value="InterPro"/>
</dbReference>
<evidence type="ECO:0000256" key="1">
    <source>
        <dbReference type="SAM" id="MobiDB-lite"/>
    </source>
</evidence>
<evidence type="ECO:0000259" key="2">
    <source>
        <dbReference type="Pfam" id="PF03102"/>
    </source>
</evidence>
<dbReference type="GO" id="GO:0047444">
    <property type="term" value="F:N-acylneuraminate-9-phosphate synthase activity"/>
    <property type="evidence" value="ECO:0007669"/>
    <property type="project" value="TreeGrafter"/>
</dbReference>
<dbReference type="Gene3D" id="3.20.20.70">
    <property type="entry name" value="Aldolase class I"/>
    <property type="match status" value="1"/>
</dbReference>
<evidence type="ECO:0000313" key="3">
    <source>
        <dbReference type="EMBL" id="MBI3015549.1"/>
    </source>
</evidence>
<evidence type="ECO:0000313" key="4">
    <source>
        <dbReference type="Proteomes" id="UP000741360"/>
    </source>
</evidence>
<feature type="domain" description="PseI/NeuA/B-like" evidence="2">
    <location>
        <begin position="25"/>
        <end position="259"/>
    </location>
</feature>
<dbReference type="PANTHER" id="PTHR42966">
    <property type="entry name" value="N-ACETYLNEURAMINATE SYNTHASE"/>
    <property type="match status" value="1"/>
</dbReference>
<dbReference type="AlphaFoldDB" id="A0A932M1I4"/>
<protein>
    <submittedName>
        <fullName evidence="3">N-acetylneuraminate synthase family protein</fullName>
    </submittedName>
</protein>
<organism evidence="3 4">
    <name type="scientific">Tectimicrobiota bacterium</name>
    <dbReference type="NCBI Taxonomy" id="2528274"/>
    <lineage>
        <taxon>Bacteria</taxon>
        <taxon>Pseudomonadati</taxon>
        <taxon>Nitrospinota/Tectimicrobiota group</taxon>
        <taxon>Candidatus Tectimicrobiota</taxon>
    </lineage>
</organism>
<dbReference type="InterPro" id="IPR013132">
    <property type="entry name" value="PseI/NeuA/B-like_N"/>
</dbReference>
<name>A0A932M1I4_UNCTE</name>
<sequence>MGAVEIVAEVGSNYDGSLEKAQSYVKASKECGADAIKYQTIRKDRLVAPKILSDGRWVDNPVYREFGSLELADEWHHALKRTADQEGIEFISTPFYLEAVELLEAVGVRTYKIGSGDVTFFPLLEAVGGTGKRILLSTGASYLREIEEAINVLVKSGAGEIVLLHCVSNYPPRWDEMNLKAMVTMKETFGLPVGISDHSRGNLLPVAAVALGGTVIEKHITFDRSSSGPDHSFATTVDEFADMVKQVRCLELALGTGEKLPSEPELARQALIRRSPYHRVTYEPTDDPNGIWLRPEVGPSPHGRPRN</sequence>
<dbReference type="InterPro" id="IPR051690">
    <property type="entry name" value="PseI-like"/>
</dbReference>
<comment type="caution">
    <text evidence="3">The sequence shown here is derived from an EMBL/GenBank/DDBJ whole genome shotgun (WGS) entry which is preliminary data.</text>
</comment>
<feature type="region of interest" description="Disordered" evidence="1">
    <location>
        <begin position="279"/>
        <end position="307"/>
    </location>
</feature>
<dbReference type="Proteomes" id="UP000741360">
    <property type="component" value="Unassembled WGS sequence"/>
</dbReference>
<reference evidence="3" key="1">
    <citation type="submission" date="2020-07" db="EMBL/GenBank/DDBJ databases">
        <title>Huge and variable diversity of episymbiotic CPR bacteria and DPANN archaea in groundwater ecosystems.</title>
        <authorList>
            <person name="He C.Y."/>
            <person name="Keren R."/>
            <person name="Whittaker M."/>
            <person name="Farag I.F."/>
            <person name="Doudna J."/>
            <person name="Cate J.H.D."/>
            <person name="Banfield J.F."/>
        </authorList>
    </citation>
    <scope>NUCLEOTIDE SEQUENCE</scope>
    <source>
        <strain evidence="3">NC_groundwater_717_Ag_S-0.2um_59_8</strain>
    </source>
</reference>
<dbReference type="SUPFAM" id="SSF51569">
    <property type="entry name" value="Aldolase"/>
    <property type="match status" value="1"/>
</dbReference>
<dbReference type="PANTHER" id="PTHR42966:SF1">
    <property type="entry name" value="SIALIC ACID SYNTHASE"/>
    <property type="match status" value="1"/>
</dbReference>
<dbReference type="EMBL" id="JACPSX010000209">
    <property type="protein sequence ID" value="MBI3015549.1"/>
    <property type="molecule type" value="Genomic_DNA"/>
</dbReference>